<sequence length="72" mass="7770">MIISDLSYLETAENTAIAGGNYAHVDQDAYAAAGNNSSYYGGNVSIGNTAVALNISTITQLSFKKKYGYYFW</sequence>
<name>A0A8J8CJS3_9CYAN</name>
<reference evidence="1" key="1">
    <citation type="submission" date="2019-12" db="EMBL/GenBank/DDBJ databases">
        <title>High-Quality draft genome sequences of three cyanobacteria isolated from the limestone walls of the Old Cathedral of Coimbra.</title>
        <authorList>
            <person name="Tiago I."/>
            <person name="Soares F."/>
            <person name="Portugal A."/>
        </authorList>
    </citation>
    <scope>NUCLEOTIDE SEQUENCE</scope>
    <source>
        <strain evidence="1">A</strain>
    </source>
</reference>
<accession>A0A8J8CJS3</accession>
<protein>
    <submittedName>
        <fullName evidence="1">Uncharacterized protein</fullName>
    </submittedName>
</protein>
<dbReference type="RefSeq" id="WP_162424823.1">
    <property type="nucleotide sequence ID" value="NZ_WVIE01000028.1"/>
</dbReference>
<dbReference type="Proteomes" id="UP000646053">
    <property type="component" value="Unassembled WGS sequence"/>
</dbReference>
<comment type="caution">
    <text evidence="1">The sequence shown here is derived from an EMBL/GenBank/DDBJ whole genome shotgun (WGS) entry which is preliminary data.</text>
</comment>
<dbReference type="EMBL" id="WVIE01000028">
    <property type="protein sequence ID" value="NDJ19293.1"/>
    <property type="molecule type" value="Genomic_DNA"/>
</dbReference>
<gene>
    <name evidence="1" type="ORF">GS601_18685</name>
</gene>
<dbReference type="AlphaFoldDB" id="A0A8J8CJS3"/>
<proteinExistence type="predicted"/>
<evidence type="ECO:0000313" key="2">
    <source>
        <dbReference type="Proteomes" id="UP000646053"/>
    </source>
</evidence>
<keyword evidence="2" id="KW-1185">Reference proteome</keyword>
<evidence type="ECO:0000313" key="1">
    <source>
        <dbReference type="EMBL" id="NDJ19293.1"/>
    </source>
</evidence>
<organism evidence="1 2">
    <name type="scientific">Myxacorys almedinensis A</name>
    <dbReference type="NCBI Taxonomy" id="2690445"/>
    <lineage>
        <taxon>Bacteria</taxon>
        <taxon>Bacillati</taxon>
        <taxon>Cyanobacteriota</taxon>
        <taxon>Cyanophyceae</taxon>
        <taxon>Leptolyngbyales</taxon>
        <taxon>Leptolyngbyaceae</taxon>
        <taxon>Myxacorys</taxon>
        <taxon>Myxacorys almedinensis</taxon>
    </lineage>
</organism>